<evidence type="ECO:0000313" key="2">
    <source>
        <dbReference type="Proteomes" id="UP001179952"/>
    </source>
</evidence>
<gene>
    <name evidence="1" type="ORF">QJS04_geneDACA017302</name>
</gene>
<dbReference type="AlphaFoldDB" id="A0AAV9BDR3"/>
<keyword evidence="2" id="KW-1185">Reference proteome</keyword>
<reference evidence="1" key="1">
    <citation type="journal article" date="2023" name="Nat. Commun.">
        <title>Diploid and tetraploid genomes of Acorus and the evolution of monocots.</title>
        <authorList>
            <person name="Ma L."/>
            <person name="Liu K.W."/>
            <person name="Li Z."/>
            <person name="Hsiao Y.Y."/>
            <person name="Qi Y."/>
            <person name="Fu T."/>
            <person name="Tang G.D."/>
            <person name="Zhang D."/>
            <person name="Sun W.H."/>
            <person name="Liu D.K."/>
            <person name="Li Y."/>
            <person name="Chen G.Z."/>
            <person name="Liu X.D."/>
            <person name="Liao X.Y."/>
            <person name="Jiang Y.T."/>
            <person name="Yu X."/>
            <person name="Hao Y."/>
            <person name="Huang J."/>
            <person name="Zhao X.W."/>
            <person name="Ke S."/>
            <person name="Chen Y.Y."/>
            <person name="Wu W.L."/>
            <person name="Hsu J.L."/>
            <person name="Lin Y.F."/>
            <person name="Huang M.D."/>
            <person name="Li C.Y."/>
            <person name="Huang L."/>
            <person name="Wang Z.W."/>
            <person name="Zhao X."/>
            <person name="Zhong W.Y."/>
            <person name="Peng D.H."/>
            <person name="Ahmad S."/>
            <person name="Lan S."/>
            <person name="Zhang J.S."/>
            <person name="Tsai W.C."/>
            <person name="Van de Peer Y."/>
            <person name="Liu Z.J."/>
        </authorList>
    </citation>
    <scope>NUCLEOTIDE SEQUENCE</scope>
    <source>
        <strain evidence="1">SCP</strain>
    </source>
</reference>
<reference evidence="1" key="2">
    <citation type="submission" date="2023-06" db="EMBL/GenBank/DDBJ databases">
        <authorList>
            <person name="Ma L."/>
            <person name="Liu K.-W."/>
            <person name="Li Z."/>
            <person name="Hsiao Y.-Y."/>
            <person name="Qi Y."/>
            <person name="Fu T."/>
            <person name="Tang G."/>
            <person name="Zhang D."/>
            <person name="Sun W.-H."/>
            <person name="Liu D.-K."/>
            <person name="Li Y."/>
            <person name="Chen G.-Z."/>
            <person name="Liu X.-D."/>
            <person name="Liao X.-Y."/>
            <person name="Jiang Y.-T."/>
            <person name="Yu X."/>
            <person name="Hao Y."/>
            <person name="Huang J."/>
            <person name="Zhao X.-W."/>
            <person name="Ke S."/>
            <person name="Chen Y.-Y."/>
            <person name="Wu W.-L."/>
            <person name="Hsu J.-L."/>
            <person name="Lin Y.-F."/>
            <person name="Huang M.-D."/>
            <person name="Li C.-Y."/>
            <person name="Huang L."/>
            <person name="Wang Z.-W."/>
            <person name="Zhao X."/>
            <person name="Zhong W.-Y."/>
            <person name="Peng D.-H."/>
            <person name="Ahmad S."/>
            <person name="Lan S."/>
            <person name="Zhang J.-S."/>
            <person name="Tsai W.-C."/>
            <person name="Van De Peer Y."/>
            <person name="Liu Z.-J."/>
        </authorList>
    </citation>
    <scope>NUCLEOTIDE SEQUENCE</scope>
    <source>
        <strain evidence="1">SCP</strain>
        <tissue evidence="1">Leaves</tissue>
    </source>
</reference>
<comment type="caution">
    <text evidence="1">The sequence shown here is derived from an EMBL/GenBank/DDBJ whole genome shotgun (WGS) entry which is preliminary data.</text>
</comment>
<accession>A0AAV9BDR3</accession>
<dbReference type="EMBL" id="JAUJYN010000004">
    <property type="protein sequence ID" value="KAK1274555.1"/>
    <property type="molecule type" value="Genomic_DNA"/>
</dbReference>
<evidence type="ECO:0000313" key="1">
    <source>
        <dbReference type="EMBL" id="KAK1274555.1"/>
    </source>
</evidence>
<proteinExistence type="predicted"/>
<sequence>MKMNIHGCYVYLYGIFALVAIEFEADYLTWHPKIELVKTQHGDIYGFHMCSKCMYTL</sequence>
<protein>
    <submittedName>
        <fullName evidence="1">Uncharacterized protein</fullName>
    </submittedName>
</protein>
<organism evidence="1 2">
    <name type="scientific">Acorus gramineus</name>
    <name type="common">Dwarf sweet flag</name>
    <dbReference type="NCBI Taxonomy" id="55184"/>
    <lineage>
        <taxon>Eukaryota</taxon>
        <taxon>Viridiplantae</taxon>
        <taxon>Streptophyta</taxon>
        <taxon>Embryophyta</taxon>
        <taxon>Tracheophyta</taxon>
        <taxon>Spermatophyta</taxon>
        <taxon>Magnoliopsida</taxon>
        <taxon>Liliopsida</taxon>
        <taxon>Acoraceae</taxon>
        <taxon>Acorus</taxon>
    </lineage>
</organism>
<dbReference type="Proteomes" id="UP001179952">
    <property type="component" value="Unassembled WGS sequence"/>
</dbReference>
<name>A0AAV9BDR3_ACOGR</name>